<reference evidence="1" key="1">
    <citation type="journal article" date="2020" name="Nat. Genet.">
        <title>Genomic diversifications of five Gossypium allopolyploid species and their impact on cotton improvement.</title>
        <authorList>
            <person name="Chen Z.J."/>
            <person name="Sreedasyam A."/>
            <person name="Ando A."/>
            <person name="Song Q."/>
            <person name="De Santiago L.M."/>
            <person name="Hulse-Kemp A.M."/>
            <person name="Ding M."/>
            <person name="Ye W."/>
            <person name="Kirkbride R.C."/>
            <person name="Jenkins J."/>
            <person name="Plott C."/>
            <person name="Lovell J."/>
            <person name="Lin Y.M."/>
            <person name="Vaughn R."/>
            <person name="Liu B."/>
            <person name="Simpson S."/>
            <person name="Scheffler B.E."/>
            <person name="Wen L."/>
            <person name="Saski C.A."/>
            <person name="Grover C.E."/>
            <person name="Hu G."/>
            <person name="Conover J.L."/>
            <person name="Carlson J.W."/>
            <person name="Shu S."/>
            <person name="Boston L.B."/>
            <person name="Williams M."/>
            <person name="Peterson D.G."/>
            <person name="McGee K."/>
            <person name="Jones D.C."/>
            <person name="Wendel J.F."/>
            <person name="Stelly D.M."/>
            <person name="Grimwood J."/>
            <person name="Schmutz J."/>
        </authorList>
    </citation>
    <scope>NUCLEOTIDE SEQUENCE [LARGE SCALE GENOMIC DNA]</scope>
    <source>
        <strain evidence="1">cv. TM-1</strain>
    </source>
</reference>
<keyword evidence="1" id="KW-1185">Reference proteome</keyword>
<evidence type="ECO:0000313" key="2">
    <source>
        <dbReference type="RefSeq" id="XP_040969386.1"/>
    </source>
</evidence>
<gene>
    <name evidence="2" type="primary">LOC107941081</name>
</gene>
<dbReference type="Proteomes" id="UP000818029">
    <property type="component" value="Chromosome A05"/>
</dbReference>
<sequence length="120" mass="13442">MNTAGSCTSCYLTLGWGSCSQDSSACHQAKHRKLGIYSINTNTKVPSYLILATQFPIYFENSTYLQESLCVNVMEKLHNSKILWNEFSLSHSGRHLSTMEASGEEIIITFGSLILNKIRM</sequence>
<protein>
    <submittedName>
        <fullName evidence="2">Uncharacterized protein</fullName>
    </submittedName>
</protein>
<dbReference type="GeneID" id="107941081"/>
<proteinExistence type="predicted"/>
<dbReference type="RefSeq" id="XP_040969386.1">
    <property type="nucleotide sequence ID" value="XM_041113452.1"/>
</dbReference>
<name>A0ABM3BQP5_GOSHI</name>
<organism evidence="1 2">
    <name type="scientific">Gossypium hirsutum</name>
    <name type="common">Upland cotton</name>
    <name type="synonym">Gossypium mexicanum</name>
    <dbReference type="NCBI Taxonomy" id="3635"/>
    <lineage>
        <taxon>Eukaryota</taxon>
        <taxon>Viridiplantae</taxon>
        <taxon>Streptophyta</taxon>
        <taxon>Embryophyta</taxon>
        <taxon>Tracheophyta</taxon>
        <taxon>Spermatophyta</taxon>
        <taxon>Magnoliopsida</taxon>
        <taxon>eudicotyledons</taxon>
        <taxon>Gunneridae</taxon>
        <taxon>Pentapetalae</taxon>
        <taxon>rosids</taxon>
        <taxon>malvids</taxon>
        <taxon>Malvales</taxon>
        <taxon>Malvaceae</taxon>
        <taxon>Malvoideae</taxon>
        <taxon>Gossypium</taxon>
    </lineage>
</organism>
<reference evidence="2" key="2">
    <citation type="submission" date="2025-08" db="UniProtKB">
        <authorList>
            <consortium name="RefSeq"/>
        </authorList>
    </citation>
    <scope>IDENTIFICATION</scope>
</reference>
<evidence type="ECO:0000313" key="1">
    <source>
        <dbReference type="Proteomes" id="UP000818029"/>
    </source>
</evidence>
<accession>A0ABM3BQP5</accession>